<name>A0A0B1Z2I0_9PSED</name>
<reference evidence="2" key="1">
    <citation type="submission" date="2015-03" db="EMBL/GenBank/DDBJ databases">
        <title>Pseudomonas frederiksbergensis hydrocarbon degrader.</title>
        <authorList>
            <person name="Brown L.M."/>
            <person name="Ruiz O.N."/>
            <person name="Mueller S."/>
            <person name="Gunasekera T.S."/>
        </authorList>
    </citation>
    <scope>NUCLEOTIDE SEQUENCE [LARGE SCALE GENOMIC DNA]</scope>
    <source>
        <strain evidence="2">SI8</strain>
    </source>
</reference>
<gene>
    <name evidence="1" type="ORF">JZ00_10985</name>
</gene>
<dbReference type="EMBL" id="JQGJ01000005">
    <property type="protein sequence ID" value="KHK64830.1"/>
    <property type="molecule type" value="Genomic_DNA"/>
</dbReference>
<proteinExistence type="predicted"/>
<organism evidence="1 2">
    <name type="scientific">Pseudomonas frederiksbergensis</name>
    <dbReference type="NCBI Taxonomy" id="104087"/>
    <lineage>
        <taxon>Bacteria</taxon>
        <taxon>Pseudomonadati</taxon>
        <taxon>Pseudomonadota</taxon>
        <taxon>Gammaproteobacteria</taxon>
        <taxon>Pseudomonadales</taxon>
        <taxon>Pseudomonadaceae</taxon>
        <taxon>Pseudomonas</taxon>
    </lineage>
</organism>
<sequence>MTTNEPSARYTPLTQTATTHPVLLIDSRAPLPELHACVSERLHATLDFLTLVACSSLRDSSTSDINTLTNVARILVQDATDVFGVIEQRGLES</sequence>
<protein>
    <submittedName>
        <fullName evidence="1">Fructose-bisphosphate aldolase</fullName>
    </submittedName>
</protein>
<dbReference type="RefSeq" id="WP_039591220.1">
    <property type="nucleotide sequence ID" value="NZ_JQGJ02000001.1"/>
</dbReference>
<evidence type="ECO:0000313" key="2">
    <source>
        <dbReference type="Proteomes" id="UP000030949"/>
    </source>
</evidence>
<accession>A0A0B1Z2I0</accession>
<dbReference type="AlphaFoldDB" id="A0A0B1Z2I0"/>
<dbReference type="Proteomes" id="UP000030949">
    <property type="component" value="Unassembled WGS sequence"/>
</dbReference>
<comment type="caution">
    <text evidence="1">The sequence shown here is derived from an EMBL/GenBank/DDBJ whole genome shotgun (WGS) entry which is preliminary data.</text>
</comment>
<evidence type="ECO:0000313" key="1">
    <source>
        <dbReference type="EMBL" id="KHK64830.1"/>
    </source>
</evidence>
<dbReference type="OrthoDB" id="6983223at2"/>